<evidence type="ECO:0000313" key="2">
    <source>
        <dbReference type="Proteomes" id="UP000016944"/>
    </source>
</evidence>
<name>U4QA53_9HYPH</name>
<proteinExistence type="predicted"/>
<dbReference type="Proteomes" id="UP000016944">
    <property type="component" value="Chromosome II"/>
</dbReference>
<dbReference type="HOGENOM" id="CLU_3256917_0_0_5"/>
<accession>U4QA53</accession>
<gene>
    <name evidence="1" type="ORF">BN877_II0820</name>
</gene>
<organism evidence="1 2">
    <name type="scientific">Agrobacterium pusense</name>
    <dbReference type="NCBI Taxonomy" id="648995"/>
    <lineage>
        <taxon>Bacteria</taxon>
        <taxon>Pseudomonadati</taxon>
        <taxon>Pseudomonadota</taxon>
        <taxon>Alphaproteobacteria</taxon>
        <taxon>Hyphomicrobiales</taxon>
        <taxon>Rhizobiaceae</taxon>
        <taxon>Rhizobium/Agrobacterium group</taxon>
        <taxon>Agrobacterium</taxon>
    </lineage>
</organism>
<protein>
    <submittedName>
        <fullName evidence="1">Uncharacterized protein</fullName>
    </submittedName>
</protein>
<dbReference type="KEGG" id="rir:BN877_II0820"/>
<dbReference type="EMBL" id="HG518323">
    <property type="protein sequence ID" value="CDI10616.1"/>
    <property type="molecule type" value="Genomic_DNA"/>
</dbReference>
<dbReference type="AlphaFoldDB" id="U4QA53"/>
<sequence length="42" mass="4535">MIMIGKSNNINVVIATFNPNPLMFFGCSKRLLVATFATSSEG</sequence>
<dbReference type="PROSITE" id="PS51257">
    <property type="entry name" value="PROKAR_LIPOPROTEIN"/>
    <property type="match status" value="1"/>
</dbReference>
<evidence type="ECO:0000313" key="1">
    <source>
        <dbReference type="EMBL" id="CDI10616.1"/>
    </source>
</evidence>
<reference evidence="1 2" key="1">
    <citation type="journal article" date="2013" name="Genome Announc.">
        <title>Complete Genome Sequence of the Sesbania Symbiont and Rice Growth-Promoting Endophyte Rhizobium sp. Strain IRBG74.</title>
        <authorList>
            <person name="Crook M.B."/>
            <person name="Mitra S."/>
            <person name="Ane J.M."/>
            <person name="Sadowsky M.J."/>
            <person name="Gyaneshwar P."/>
        </authorList>
    </citation>
    <scope>NUCLEOTIDE SEQUENCE [LARGE SCALE GENOMIC DNA]</scope>
    <source>
        <strain evidence="1 2">IRBG74</strain>
    </source>
</reference>